<dbReference type="InterPro" id="IPR013087">
    <property type="entry name" value="Znf_C2H2_type"/>
</dbReference>
<keyword evidence="6" id="KW-0539">Nucleus</keyword>
<organism evidence="12 13">
    <name type="scientific">Drosophila lebanonensis</name>
    <name type="common">Fruit fly</name>
    <name type="synonym">Scaptodrosophila lebanonensis</name>
    <dbReference type="NCBI Taxonomy" id="7225"/>
    <lineage>
        <taxon>Eukaryota</taxon>
        <taxon>Metazoa</taxon>
        <taxon>Ecdysozoa</taxon>
        <taxon>Arthropoda</taxon>
        <taxon>Hexapoda</taxon>
        <taxon>Insecta</taxon>
        <taxon>Pterygota</taxon>
        <taxon>Neoptera</taxon>
        <taxon>Endopterygota</taxon>
        <taxon>Diptera</taxon>
        <taxon>Brachycera</taxon>
        <taxon>Muscomorpha</taxon>
        <taxon>Ephydroidea</taxon>
        <taxon>Drosophilidae</taxon>
        <taxon>Scaptodrosophila</taxon>
    </lineage>
</organism>
<dbReference type="SMART" id="SM00868">
    <property type="entry name" value="zf-AD"/>
    <property type="match status" value="1"/>
</dbReference>
<feature type="compositionally biased region" description="Polar residues" evidence="9">
    <location>
        <begin position="236"/>
        <end position="248"/>
    </location>
</feature>
<keyword evidence="2 8" id="KW-0479">Metal-binding</keyword>
<feature type="domain" description="C2H2-type" evidence="10">
    <location>
        <begin position="401"/>
        <end position="430"/>
    </location>
</feature>
<dbReference type="OrthoDB" id="8117402at2759"/>
<dbReference type="FunFam" id="3.30.160.60:FF:001498">
    <property type="entry name" value="Zinc finger protein 404"/>
    <property type="match status" value="1"/>
</dbReference>
<dbReference type="RefSeq" id="XP_030374748.1">
    <property type="nucleotide sequence ID" value="XM_030518888.1"/>
</dbReference>
<evidence type="ECO:0000256" key="6">
    <source>
        <dbReference type="ARBA" id="ARBA00023242"/>
    </source>
</evidence>
<protein>
    <submittedName>
        <fullName evidence="13">Zinc finger protein 135</fullName>
    </submittedName>
</protein>
<dbReference type="PROSITE" id="PS51915">
    <property type="entry name" value="ZAD"/>
    <property type="match status" value="1"/>
</dbReference>
<evidence type="ECO:0000256" key="9">
    <source>
        <dbReference type="SAM" id="MobiDB-lite"/>
    </source>
</evidence>
<keyword evidence="5 8" id="KW-0862">Zinc</keyword>
<dbReference type="FunFam" id="3.30.160.60:FF:000110">
    <property type="entry name" value="Zinc finger protein-like"/>
    <property type="match status" value="1"/>
</dbReference>
<evidence type="ECO:0000259" key="11">
    <source>
        <dbReference type="PROSITE" id="PS51915"/>
    </source>
</evidence>
<dbReference type="Pfam" id="PF07776">
    <property type="entry name" value="zf-AD"/>
    <property type="match status" value="1"/>
</dbReference>
<feature type="domain" description="C2H2-type" evidence="10">
    <location>
        <begin position="373"/>
        <end position="400"/>
    </location>
</feature>
<proteinExistence type="predicted"/>
<accession>A0A6J2TI03</accession>
<dbReference type="SUPFAM" id="SSF57667">
    <property type="entry name" value="beta-beta-alpha zinc fingers"/>
    <property type="match status" value="3"/>
</dbReference>
<feature type="domain" description="ZAD" evidence="11">
    <location>
        <begin position="9"/>
        <end position="103"/>
    </location>
</feature>
<feature type="domain" description="C2H2-type" evidence="10">
    <location>
        <begin position="289"/>
        <end position="316"/>
    </location>
</feature>
<feature type="binding site" evidence="8">
    <location>
        <position position="14"/>
    </location>
    <ligand>
        <name>Zn(2+)</name>
        <dbReference type="ChEBI" id="CHEBI:29105"/>
    </ligand>
</feature>
<dbReference type="Gene3D" id="3.40.1800.20">
    <property type="match status" value="1"/>
</dbReference>
<dbReference type="GO" id="GO:0000981">
    <property type="term" value="F:DNA-binding transcription factor activity, RNA polymerase II-specific"/>
    <property type="evidence" value="ECO:0007669"/>
    <property type="project" value="TreeGrafter"/>
</dbReference>
<dbReference type="GO" id="GO:0005634">
    <property type="term" value="C:nucleus"/>
    <property type="evidence" value="ECO:0007669"/>
    <property type="project" value="UniProtKB-SubCell"/>
</dbReference>
<dbReference type="AlphaFoldDB" id="A0A6J2TI03"/>
<evidence type="ECO:0000256" key="5">
    <source>
        <dbReference type="ARBA" id="ARBA00022833"/>
    </source>
</evidence>
<evidence type="ECO:0000256" key="8">
    <source>
        <dbReference type="PROSITE-ProRule" id="PRU01263"/>
    </source>
</evidence>
<dbReference type="PROSITE" id="PS00028">
    <property type="entry name" value="ZINC_FINGER_C2H2_1"/>
    <property type="match status" value="5"/>
</dbReference>
<dbReference type="InterPro" id="IPR036236">
    <property type="entry name" value="Znf_C2H2_sf"/>
</dbReference>
<evidence type="ECO:0000256" key="2">
    <source>
        <dbReference type="ARBA" id="ARBA00022723"/>
    </source>
</evidence>
<dbReference type="PROSITE" id="PS50157">
    <property type="entry name" value="ZINC_FINGER_C2H2_2"/>
    <property type="match status" value="5"/>
</dbReference>
<dbReference type="SMART" id="SM00355">
    <property type="entry name" value="ZnF_C2H2"/>
    <property type="match status" value="5"/>
</dbReference>
<evidence type="ECO:0000313" key="13">
    <source>
        <dbReference type="RefSeq" id="XP_030374748.1"/>
    </source>
</evidence>
<feature type="binding site" evidence="8">
    <location>
        <position position="76"/>
    </location>
    <ligand>
        <name>Zn(2+)</name>
        <dbReference type="ChEBI" id="CHEBI:29105"/>
    </ligand>
</feature>
<feature type="domain" description="C2H2-type" evidence="10">
    <location>
        <begin position="345"/>
        <end position="372"/>
    </location>
</feature>
<evidence type="ECO:0000259" key="10">
    <source>
        <dbReference type="PROSITE" id="PS50157"/>
    </source>
</evidence>
<dbReference type="FunFam" id="3.30.160.60:FF:002534">
    <property type="entry name" value="Uncharacterized protein, isoform B"/>
    <property type="match status" value="1"/>
</dbReference>
<feature type="domain" description="C2H2-type" evidence="10">
    <location>
        <begin position="317"/>
        <end position="344"/>
    </location>
</feature>
<keyword evidence="3" id="KW-0677">Repeat</keyword>
<reference evidence="13" key="1">
    <citation type="submission" date="2025-08" db="UniProtKB">
        <authorList>
            <consortium name="RefSeq"/>
        </authorList>
    </citation>
    <scope>IDENTIFICATION</scope>
    <source>
        <strain evidence="13">11010-0011.00</strain>
        <tissue evidence="13">Whole body</tissue>
    </source>
</reference>
<evidence type="ECO:0000313" key="12">
    <source>
        <dbReference type="Proteomes" id="UP000504634"/>
    </source>
</evidence>
<feature type="binding site" evidence="8">
    <location>
        <position position="11"/>
    </location>
    <ligand>
        <name>Zn(2+)</name>
        <dbReference type="ChEBI" id="CHEBI:29105"/>
    </ligand>
</feature>
<comment type="subcellular location">
    <subcellularLocation>
        <location evidence="1">Nucleus</location>
    </subcellularLocation>
</comment>
<dbReference type="GeneID" id="115624264"/>
<keyword evidence="12" id="KW-1185">Reference proteome</keyword>
<keyword evidence="4 7" id="KW-0863">Zinc-finger</keyword>
<feature type="region of interest" description="Disordered" evidence="9">
    <location>
        <begin position="236"/>
        <end position="279"/>
    </location>
</feature>
<dbReference type="InterPro" id="IPR012934">
    <property type="entry name" value="Znf_AD"/>
</dbReference>
<dbReference type="SUPFAM" id="SSF57716">
    <property type="entry name" value="Glucocorticoid receptor-like (DNA-binding domain)"/>
    <property type="match status" value="1"/>
</dbReference>
<evidence type="ECO:0000256" key="1">
    <source>
        <dbReference type="ARBA" id="ARBA00004123"/>
    </source>
</evidence>
<gene>
    <name evidence="13" type="primary">LOC115624264</name>
</gene>
<dbReference type="Proteomes" id="UP000504634">
    <property type="component" value="Unplaced"/>
</dbReference>
<evidence type="ECO:0000256" key="7">
    <source>
        <dbReference type="PROSITE-ProRule" id="PRU00042"/>
    </source>
</evidence>
<dbReference type="PANTHER" id="PTHR24394">
    <property type="entry name" value="ZINC FINGER PROTEIN"/>
    <property type="match status" value="1"/>
</dbReference>
<dbReference type="Gene3D" id="3.30.160.60">
    <property type="entry name" value="Classic Zinc Finger"/>
    <property type="match status" value="4"/>
</dbReference>
<dbReference type="GO" id="GO:0008270">
    <property type="term" value="F:zinc ion binding"/>
    <property type="evidence" value="ECO:0007669"/>
    <property type="project" value="UniProtKB-UniRule"/>
</dbReference>
<dbReference type="GO" id="GO:0003677">
    <property type="term" value="F:DNA binding"/>
    <property type="evidence" value="ECO:0007669"/>
    <property type="project" value="UniProtKB-ARBA"/>
</dbReference>
<sequence length="446" mass="50970">MTAPPVVILSCRICLGEFDESTMRALFEADNENPDDDGIPSTSEHSDAGVQIISEKIEFCCGIKVRPSPNFPTKICRRCYEFMCMWYNFRQMCLNSQVYLESSCLDSEKPDEVIDASVEYIEYLYETLQTQPTTQAQEAAINNEIAAEQTDEDIVVEGEYLGDDVALGDDEEIEEFQTEDPEPIKIKSSPGMVTVLEQYDGEDEIVSNHFTDDSQLTEQMALHEDQAEAFADEFCLSSTPSPEQPSTVNKRRPGRPRKPDHELKSKRKVRTSGQTNKTQIPDEDLQTTFMCNLCGNIYQKKAAFRAHMTAHSDYKPHQCEICHKSFRQVGELRAHIRRHTGERPYKCLYCDRHFYDRSEKVRHERVHTNTRPYGCKVCGKTFTHTAILKNHSLVHSGEKNYSCSICCKSFTLLHQLKAHLQTLTHRTKAEQTLGETSNEYMLAQNG</sequence>
<feature type="binding site" evidence="8">
    <location>
        <position position="79"/>
    </location>
    <ligand>
        <name>Zn(2+)</name>
        <dbReference type="ChEBI" id="CHEBI:29105"/>
    </ligand>
</feature>
<dbReference type="Pfam" id="PF00096">
    <property type="entry name" value="zf-C2H2"/>
    <property type="match status" value="1"/>
</dbReference>
<evidence type="ECO:0000256" key="3">
    <source>
        <dbReference type="ARBA" id="ARBA00022737"/>
    </source>
</evidence>
<dbReference type="PANTHER" id="PTHR24394:SF29">
    <property type="entry name" value="MYONEURIN"/>
    <property type="match status" value="1"/>
</dbReference>
<evidence type="ECO:0000256" key="4">
    <source>
        <dbReference type="ARBA" id="ARBA00022771"/>
    </source>
</evidence>
<name>A0A6J2TI03_DROLE</name>